<feature type="compositionally biased region" description="Basic and acidic residues" evidence="1">
    <location>
        <begin position="1"/>
        <end position="17"/>
    </location>
</feature>
<evidence type="ECO:0000313" key="5">
    <source>
        <dbReference type="Proteomes" id="UP001215598"/>
    </source>
</evidence>
<evidence type="ECO:0000259" key="3">
    <source>
        <dbReference type="Pfam" id="PF12051"/>
    </source>
</evidence>
<evidence type="ECO:0000256" key="2">
    <source>
        <dbReference type="SAM" id="Phobius"/>
    </source>
</evidence>
<dbReference type="Pfam" id="PF12051">
    <property type="entry name" value="DUF3533"/>
    <property type="match status" value="1"/>
</dbReference>
<feature type="transmembrane region" description="Helical" evidence="2">
    <location>
        <begin position="350"/>
        <end position="369"/>
    </location>
</feature>
<dbReference type="AlphaFoldDB" id="A0AAD7NNG6"/>
<feature type="transmembrane region" description="Helical" evidence="2">
    <location>
        <begin position="240"/>
        <end position="262"/>
    </location>
</feature>
<feature type="domain" description="DUF3533" evidence="3">
    <location>
        <begin position="55"/>
        <end position="417"/>
    </location>
</feature>
<sequence>MPEKSESASEQTVHESAPEVPPSDRPFSRHFFERSPAGGQARAIYFRSMFAGVTALCVVIFAIFSIYWGSAWKTPDHTLPGWIVDFDGGFIGEGVSQALAAMSPGPMGIYWEVVPASRFPGGIAQLEDAVTGEDVWYGLAINVGSSANLTTALASATASYNSSTAVTFIGSEGRNENIYPIHRTIALVQLEGIMEQFALQMARNVSSASNVATLLSTAPQIVTRPVGYTVNNLRPFDVPVASAITFVGLIYMLILSFFVVMVSSGARLASGVERTLTLGSLIRLRVVTSFVAYFFLALFYTLLSRAFQLPFDRRFGHGGIVLFWMLNWVGMLACGLALESMITILTIRFVPFFLILWIISNVSISIYPLQVLPRIYRYGYAFPFYNIQRVVRTIVFSTKNDVGLNFGILITWVAISCITLPIFQWLVRRRAGTVQTGGPAQRV</sequence>
<name>A0AAD7NNG6_9AGAR</name>
<protein>
    <recommendedName>
        <fullName evidence="3">DUF3533 domain-containing protein</fullName>
    </recommendedName>
</protein>
<gene>
    <name evidence="4" type="ORF">B0H16DRAFT_1520281</name>
</gene>
<reference evidence="4" key="1">
    <citation type="submission" date="2023-03" db="EMBL/GenBank/DDBJ databases">
        <title>Massive genome expansion in bonnet fungi (Mycena s.s.) driven by repeated elements and novel gene families across ecological guilds.</title>
        <authorList>
            <consortium name="Lawrence Berkeley National Laboratory"/>
            <person name="Harder C.B."/>
            <person name="Miyauchi S."/>
            <person name="Viragh M."/>
            <person name="Kuo A."/>
            <person name="Thoen E."/>
            <person name="Andreopoulos B."/>
            <person name="Lu D."/>
            <person name="Skrede I."/>
            <person name="Drula E."/>
            <person name="Henrissat B."/>
            <person name="Morin E."/>
            <person name="Kohler A."/>
            <person name="Barry K."/>
            <person name="LaButti K."/>
            <person name="Morin E."/>
            <person name="Salamov A."/>
            <person name="Lipzen A."/>
            <person name="Mereny Z."/>
            <person name="Hegedus B."/>
            <person name="Baldrian P."/>
            <person name="Stursova M."/>
            <person name="Weitz H."/>
            <person name="Taylor A."/>
            <person name="Grigoriev I.V."/>
            <person name="Nagy L.G."/>
            <person name="Martin F."/>
            <person name="Kauserud H."/>
        </authorList>
    </citation>
    <scope>NUCLEOTIDE SEQUENCE</scope>
    <source>
        <strain evidence="4">CBHHK182m</strain>
    </source>
</reference>
<accession>A0AAD7NNG6</accession>
<dbReference type="PANTHER" id="PTHR34814">
    <property type="entry name" value="NITROSOGUANIDINE RESISTANCE PROTEIN SNG1"/>
    <property type="match status" value="1"/>
</dbReference>
<feature type="region of interest" description="Disordered" evidence="1">
    <location>
        <begin position="1"/>
        <end position="31"/>
    </location>
</feature>
<keyword evidence="2" id="KW-0812">Transmembrane</keyword>
<evidence type="ECO:0000313" key="4">
    <source>
        <dbReference type="EMBL" id="KAJ7767640.1"/>
    </source>
</evidence>
<dbReference type="GO" id="GO:0016020">
    <property type="term" value="C:membrane"/>
    <property type="evidence" value="ECO:0007669"/>
    <property type="project" value="TreeGrafter"/>
</dbReference>
<comment type="caution">
    <text evidence="4">The sequence shown here is derived from an EMBL/GenBank/DDBJ whole genome shotgun (WGS) entry which is preliminary data.</text>
</comment>
<feature type="transmembrane region" description="Helical" evidence="2">
    <location>
        <begin position="282"/>
        <end position="303"/>
    </location>
</feature>
<keyword evidence="2" id="KW-1133">Transmembrane helix</keyword>
<evidence type="ECO:0000256" key="1">
    <source>
        <dbReference type="SAM" id="MobiDB-lite"/>
    </source>
</evidence>
<dbReference type="EMBL" id="JARKIB010000021">
    <property type="protein sequence ID" value="KAJ7767640.1"/>
    <property type="molecule type" value="Genomic_DNA"/>
</dbReference>
<keyword evidence="2" id="KW-0472">Membrane</keyword>
<dbReference type="Proteomes" id="UP001215598">
    <property type="component" value="Unassembled WGS sequence"/>
</dbReference>
<organism evidence="4 5">
    <name type="scientific">Mycena metata</name>
    <dbReference type="NCBI Taxonomy" id="1033252"/>
    <lineage>
        <taxon>Eukaryota</taxon>
        <taxon>Fungi</taxon>
        <taxon>Dikarya</taxon>
        <taxon>Basidiomycota</taxon>
        <taxon>Agaricomycotina</taxon>
        <taxon>Agaricomycetes</taxon>
        <taxon>Agaricomycetidae</taxon>
        <taxon>Agaricales</taxon>
        <taxon>Marasmiineae</taxon>
        <taxon>Mycenaceae</taxon>
        <taxon>Mycena</taxon>
    </lineage>
</organism>
<keyword evidence="5" id="KW-1185">Reference proteome</keyword>
<dbReference type="InterPro" id="IPR022703">
    <property type="entry name" value="DUF3533"/>
</dbReference>
<feature type="transmembrane region" description="Helical" evidence="2">
    <location>
        <begin position="315"/>
        <end position="338"/>
    </location>
</feature>
<dbReference type="InterPro" id="IPR053001">
    <property type="entry name" value="MNNG_permease-like"/>
</dbReference>
<proteinExistence type="predicted"/>
<dbReference type="PANTHER" id="PTHR34814:SF1">
    <property type="entry name" value="NITROSOGUANIDINE RESISTANCE PROTEIN SNG1"/>
    <property type="match status" value="1"/>
</dbReference>
<feature type="transmembrane region" description="Helical" evidence="2">
    <location>
        <begin position="44"/>
        <end position="68"/>
    </location>
</feature>
<feature type="transmembrane region" description="Helical" evidence="2">
    <location>
        <begin position="406"/>
        <end position="427"/>
    </location>
</feature>